<evidence type="ECO:0000256" key="1">
    <source>
        <dbReference type="SAM" id="MobiDB-lite"/>
    </source>
</evidence>
<feature type="compositionally biased region" description="Basic residues" evidence="1">
    <location>
        <begin position="1"/>
        <end position="10"/>
    </location>
</feature>
<gene>
    <name evidence="2" type="ORF">A2750_01560</name>
</gene>
<accession>A0A1F8F3R9</accession>
<dbReference type="Proteomes" id="UP000178023">
    <property type="component" value="Unassembled WGS sequence"/>
</dbReference>
<evidence type="ECO:0000313" key="3">
    <source>
        <dbReference type="Proteomes" id="UP000178023"/>
    </source>
</evidence>
<name>A0A1F8F3R9_9BACT</name>
<proteinExistence type="predicted"/>
<sequence length="88" mass="10129">MLKNIKRSLQKKKEESVETEETGRRIIEDIGQAINKIKLTGMIGEIKYLSKSGVVVIKTKNKIAASELLFHKEILAERLRKQIKIRIL</sequence>
<feature type="compositionally biased region" description="Basic and acidic residues" evidence="1">
    <location>
        <begin position="11"/>
        <end position="22"/>
    </location>
</feature>
<feature type="region of interest" description="Disordered" evidence="1">
    <location>
        <begin position="1"/>
        <end position="22"/>
    </location>
</feature>
<evidence type="ECO:0000313" key="2">
    <source>
        <dbReference type="EMBL" id="OGN07795.1"/>
    </source>
</evidence>
<protein>
    <submittedName>
        <fullName evidence="2">Uncharacterized protein</fullName>
    </submittedName>
</protein>
<comment type="caution">
    <text evidence="2">The sequence shown here is derived from an EMBL/GenBank/DDBJ whole genome shotgun (WGS) entry which is preliminary data.</text>
</comment>
<reference evidence="2 3" key="1">
    <citation type="journal article" date="2016" name="Nat. Commun.">
        <title>Thousands of microbial genomes shed light on interconnected biogeochemical processes in an aquifer system.</title>
        <authorList>
            <person name="Anantharaman K."/>
            <person name="Brown C.T."/>
            <person name="Hug L.A."/>
            <person name="Sharon I."/>
            <person name="Castelle C.J."/>
            <person name="Probst A.J."/>
            <person name="Thomas B.C."/>
            <person name="Singh A."/>
            <person name="Wilkins M.J."/>
            <person name="Karaoz U."/>
            <person name="Brodie E.L."/>
            <person name="Williams K.H."/>
            <person name="Hubbard S.S."/>
            <person name="Banfield J.F."/>
        </authorList>
    </citation>
    <scope>NUCLEOTIDE SEQUENCE [LARGE SCALE GENOMIC DNA]</scope>
</reference>
<organism evidence="2 3">
    <name type="scientific">Candidatus Yanofskybacteria bacterium RIFCSPHIGHO2_01_FULL_45_42</name>
    <dbReference type="NCBI Taxonomy" id="1802671"/>
    <lineage>
        <taxon>Bacteria</taxon>
        <taxon>Candidatus Yanofskyibacteriota</taxon>
    </lineage>
</organism>
<dbReference type="AlphaFoldDB" id="A0A1F8F3R9"/>
<dbReference type="EMBL" id="MGJL01000019">
    <property type="protein sequence ID" value="OGN07795.1"/>
    <property type="molecule type" value="Genomic_DNA"/>
</dbReference>